<reference evidence="2 3" key="1">
    <citation type="submission" date="2019-04" db="EMBL/GenBank/DDBJ databases">
        <title>Complete genome sequence of Pantoea bacteriophage vB_PagS_AAS21.</title>
        <authorList>
            <person name="Truncaite L."/>
            <person name="Simoliuniene M."/>
            <person name="Zajanckauskaite A."/>
            <person name="Meskys R."/>
            <person name="Simoliunas E."/>
        </authorList>
    </citation>
    <scope>NUCLEOTIDE SEQUENCE [LARGE SCALE GENOMIC DNA]</scope>
</reference>
<dbReference type="EMBL" id="MK770119">
    <property type="protein sequence ID" value="QCW23741.1"/>
    <property type="molecule type" value="Genomic_DNA"/>
</dbReference>
<evidence type="ECO:0000313" key="2">
    <source>
        <dbReference type="EMBL" id="QCW23741.1"/>
    </source>
</evidence>
<protein>
    <recommendedName>
        <fullName evidence="4">Nicking endonuclease</fullName>
    </recommendedName>
</protein>
<keyword evidence="3" id="KW-1185">Reference proteome</keyword>
<organism evidence="2 3">
    <name type="scientific">Pantoea phage vB_PagS_AAS21</name>
    <dbReference type="NCBI Taxonomy" id="2575261"/>
    <lineage>
        <taxon>Viruses</taxon>
        <taxon>Duplodnaviria</taxon>
        <taxon>Heunggongvirae</taxon>
        <taxon>Uroviricota</taxon>
        <taxon>Caudoviricetes</taxon>
        <taxon>Demerecviridae</taxon>
        <taxon>Keyvirus</taxon>
        <taxon>Keyvirus AAS21</taxon>
    </lineage>
</organism>
<evidence type="ECO:0000256" key="1">
    <source>
        <dbReference type="SAM" id="MobiDB-lite"/>
    </source>
</evidence>
<evidence type="ECO:0008006" key="4">
    <source>
        <dbReference type="Google" id="ProtNLM"/>
    </source>
</evidence>
<evidence type="ECO:0000313" key="3">
    <source>
        <dbReference type="Proteomes" id="UP000308921"/>
    </source>
</evidence>
<name>A0A4Y5P189_9CAUD</name>
<sequence length="147" mass="16903">MATNVKFKRDAISLMRDGIKSQYNKASCCAVCGTDENLELHHYHTVSLLVKKFAKDLQLDFNDEETVLSNRTAFYDKYRHELVEDTVTLCTMHHQKLHKVYTKEPPLFSAEKQKVWVQKQKDKLSDPSTATTTTRSSGFGRFLNNGN</sequence>
<proteinExistence type="predicted"/>
<accession>A0A4Y5P189</accession>
<feature type="region of interest" description="Disordered" evidence="1">
    <location>
        <begin position="121"/>
        <end position="147"/>
    </location>
</feature>
<feature type="compositionally biased region" description="Polar residues" evidence="1">
    <location>
        <begin position="126"/>
        <end position="137"/>
    </location>
</feature>
<gene>
    <name evidence="2" type="ORF">AAS21_gp003</name>
</gene>
<dbReference type="Proteomes" id="UP000308921">
    <property type="component" value="Segment"/>
</dbReference>